<dbReference type="KEGG" id="vha:VIBHAR_00518"/>
<dbReference type="AlphaFoldDB" id="A7MZD1"/>
<protein>
    <submittedName>
        <fullName evidence="1">Uncharacterized protein</fullName>
    </submittedName>
</protein>
<name>A7MZD1_VIBC1</name>
<sequence length="47" mass="5697">MSKLPKPTKKQFSINPKGIKRIPEELKTMTVRKRIEEIEEQKEWDKE</sequence>
<accession>A7MZD1</accession>
<gene>
    <name evidence="1" type="ordered locus">VIBHAR_00518</name>
</gene>
<evidence type="ECO:0000313" key="1">
    <source>
        <dbReference type="EMBL" id="ABU69521.1"/>
    </source>
</evidence>
<evidence type="ECO:0000313" key="2">
    <source>
        <dbReference type="Proteomes" id="UP000008152"/>
    </source>
</evidence>
<reference evidence="1 2" key="1">
    <citation type="submission" date="2007-08" db="EMBL/GenBank/DDBJ databases">
        <authorList>
            <consortium name="The Vibrio harveyi Genome Sequencing Project"/>
            <person name="Bassler B."/>
            <person name="Clifton S.W."/>
            <person name="Fulton L."/>
            <person name="Delehaunty K."/>
            <person name="Fronick C."/>
            <person name="Harrison M."/>
            <person name="Markivic C."/>
            <person name="Fulton R."/>
            <person name="Tin-Wollam A.-M."/>
            <person name="Shah N."/>
            <person name="Pepin K."/>
            <person name="Nash W."/>
            <person name="Thiruvilangam P."/>
            <person name="Bhonagiri V."/>
            <person name="Waters C."/>
            <person name="Tu K.C."/>
            <person name="Irgon J."/>
            <person name="Wilson R.K."/>
        </authorList>
    </citation>
    <scope>NUCLEOTIDE SEQUENCE [LARGE SCALE GENOMIC DNA]</scope>
    <source>
        <strain evidence="2">ATCC BAA-1116 / BB120</strain>
    </source>
</reference>
<dbReference type="Proteomes" id="UP000008152">
    <property type="component" value="Chromosome I"/>
</dbReference>
<proteinExistence type="predicted"/>
<dbReference type="EMBL" id="CP000789">
    <property type="protein sequence ID" value="ABU69521.1"/>
    <property type="molecule type" value="Genomic_DNA"/>
</dbReference>
<dbReference type="PATRIC" id="fig|338187.25.peg.2089"/>
<dbReference type="RefSeq" id="WP_012126711.1">
    <property type="nucleotide sequence ID" value="NC_009783.1"/>
</dbReference>
<organism evidence="1 2">
    <name type="scientific">Vibrio campbellii (strain ATCC BAA-1116)</name>
    <dbReference type="NCBI Taxonomy" id="2902295"/>
    <lineage>
        <taxon>Bacteria</taxon>
        <taxon>Pseudomonadati</taxon>
        <taxon>Pseudomonadota</taxon>
        <taxon>Gammaproteobacteria</taxon>
        <taxon>Vibrionales</taxon>
        <taxon>Vibrionaceae</taxon>
        <taxon>Vibrio</taxon>
    </lineage>
</organism>